<dbReference type="EMBL" id="JBHTCS010000014">
    <property type="protein sequence ID" value="MFC7448716.1"/>
    <property type="molecule type" value="Genomic_DNA"/>
</dbReference>
<dbReference type="Proteomes" id="UP001596484">
    <property type="component" value="Unassembled WGS sequence"/>
</dbReference>
<comment type="caution">
    <text evidence="2">The sequence shown here is derived from an EMBL/GenBank/DDBJ whole genome shotgun (WGS) entry which is preliminary data.</text>
</comment>
<evidence type="ECO:0000313" key="2">
    <source>
        <dbReference type="EMBL" id="MFC7448716.1"/>
    </source>
</evidence>
<dbReference type="RefSeq" id="WP_378405060.1">
    <property type="nucleotide sequence ID" value="NZ_JBHTCS010000014.1"/>
</dbReference>
<feature type="signal peptide" evidence="1">
    <location>
        <begin position="1"/>
        <end position="32"/>
    </location>
</feature>
<keyword evidence="1" id="KW-0732">Signal</keyword>
<evidence type="ECO:0000313" key="3">
    <source>
        <dbReference type="Proteomes" id="UP001596484"/>
    </source>
</evidence>
<keyword evidence="3" id="KW-1185">Reference proteome</keyword>
<name>A0ABW2RYU0_9NOCA</name>
<accession>A0ABW2RYU0</accession>
<gene>
    <name evidence="2" type="ORF">ACFQS9_12530</name>
</gene>
<protein>
    <submittedName>
        <fullName evidence="2">Uncharacterized protein</fullName>
    </submittedName>
</protein>
<evidence type="ECO:0000256" key="1">
    <source>
        <dbReference type="SAM" id="SignalP"/>
    </source>
</evidence>
<reference evidence="3" key="1">
    <citation type="journal article" date="2019" name="Int. J. Syst. Evol. Microbiol.">
        <title>The Global Catalogue of Microorganisms (GCM) 10K type strain sequencing project: providing services to taxonomists for standard genome sequencing and annotation.</title>
        <authorList>
            <consortium name="The Broad Institute Genomics Platform"/>
            <consortium name="The Broad Institute Genome Sequencing Center for Infectious Disease"/>
            <person name="Wu L."/>
            <person name="Ma J."/>
        </authorList>
    </citation>
    <scope>NUCLEOTIDE SEQUENCE [LARGE SCALE GENOMIC DNA]</scope>
    <source>
        <strain evidence="3">ICMP 19430</strain>
    </source>
</reference>
<feature type="chain" id="PRO_5045693300" evidence="1">
    <location>
        <begin position="33"/>
        <end position="95"/>
    </location>
</feature>
<sequence>MPRSTMRRLAATVVASAVLAGGLAAGSGAASAAPAGSLLPAESVAATSTGSLDGVENLPLYENKYGVLGAPLVLLSYFGGSYEECNFAPYGCMIQ</sequence>
<proteinExistence type="predicted"/>
<organism evidence="2 3">
    <name type="scientific">Rhodococcus daqingensis</name>
    <dbReference type="NCBI Taxonomy" id="2479363"/>
    <lineage>
        <taxon>Bacteria</taxon>
        <taxon>Bacillati</taxon>
        <taxon>Actinomycetota</taxon>
        <taxon>Actinomycetes</taxon>
        <taxon>Mycobacteriales</taxon>
        <taxon>Nocardiaceae</taxon>
        <taxon>Rhodococcus</taxon>
    </lineage>
</organism>